<accession>A0A9D4RI62</accession>
<dbReference type="Proteomes" id="UP000828390">
    <property type="component" value="Unassembled WGS sequence"/>
</dbReference>
<comment type="caution">
    <text evidence="1">The sequence shown here is derived from an EMBL/GenBank/DDBJ whole genome shotgun (WGS) entry which is preliminary data.</text>
</comment>
<evidence type="ECO:0000313" key="1">
    <source>
        <dbReference type="EMBL" id="KAH3867392.1"/>
    </source>
</evidence>
<organism evidence="1 2">
    <name type="scientific">Dreissena polymorpha</name>
    <name type="common">Zebra mussel</name>
    <name type="synonym">Mytilus polymorpha</name>
    <dbReference type="NCBI Taxonomy" id="45954"/>
    <lineage>
        <taxon>Eukaryota</taxon>
        <taxon>Metazoa</taxon>
        <taxon>Spiralia</taxon>
        <taxon>Lophotrochozoa</taxon>
        <taxon>Mollusca</taxon>
        <taxon>Bivalvia</taxon>
        <taxon>Autobranchia</taxon>
        <taxon>Heteroconchia</taxon>
        <taxon>Euheterodonta</taxon>
        <taxon>Imparidentia</taxon>
        <taxon>Neoheterodontei</taxon>
        <taxon>Myida</taxon>
        <taxon>Dreissenoidea</taxon>
        <taxon>Dreissenidae</taxon>
        <taxon>Dreissena</taxon>
    </lineage>
</organism>
<reference evidence="1" key="1">
    <citation type="journal article" date="2019" name="bioRxiv">
        <title>The Genome of the Zebra Mussel, Dreissena polymorpha: A Resource for Invasive Species Research.</title>
        <authorList>
            <person name="McCartney M.A."/>
            <person name="Auch B."/>
            <person name="Kono T."/>
            <person name="Mallez S."/>
            <person name="Zhang Y."/>
            <person name="Obille A."/>
            <person name="Becker A."/>
            <person name="Abrahante J.E."/>
            <person name="Garbe J."/>
            <person name="Badalamenti J.P."/>
            <person name="Herman A."/>
            <person name="Mangelson H."/>
            <person name="Liachko I."/>
            <person name="Sullivan S."/>
            <person name="Sone E.D."/>
            <person name="Koren S."/>
            <person name="Silverstein K.A.T."/>
            <person name="Beckman K.B."/>
            <person name="Gohl D.M."/>
        </authorList>
    </citation>
    <scope>NUCLEOTIDE SEQUENCE</scope>
    <source>
        <strain evidence="1">Duluth1</strain>
        <tissue evidence="1">Whole animal</tissue>
    </source>
</reference>
<evidence type="ECO:0000313" key="2">
    <source>
        <dbReference type="Proteomes" id="UP000828390"/>
    </source>
</evidence>
<proteinExistence type="predicted"/>
<dbReference type="EMBL" id="JAIWYP010000002">
    <property type="protein sequence ID" value="KAH3867392.1"/>
    <property type="molecule type" value="Genomic_DNA"/>
</dbReference>
<dbReference type="AlphaFoldDB" id="A0A9D4RI62"/>
<keyword evidence="2" id="KW-1185">Reference proteome</keyword>
<sequence length="67" mass="7268">MHLAQISQNKVQCICISGHCSFTPTASVSSTFGAVYCSPVSELNDERQLQCVSPFGRIKTFVDSDVV</sequence>
<name>A0A9D4RI62_DREPO</name>
<reference evidence="1" key="2">
    <citation type="submission" date="2020-11" db="EMBL/GenBank/DDBJ databases">
        <authorList>
            <person name="McCartney M.A."/>
            <person name="Auch B."/>
            <person name="Kono T."/>
            <person name="Mallez S."/>
            <person name="Becker A."/>
            <person name="Gohl D.M."/>
            <person name="Silverstein K.A.T."/>
            <person name="Koren S."/>
            <person name="Bechman K.B."/>
            <person name="Herman A."/>
            <person name="Abrahante J.E."/>
            <person name="Garbe J."/>
        </authorList>
    </citation>
    <scope>NUCLEOTIDE SEQUENCE</scope>
    <source>
        <strain evidence="1">Duluth1</strain>
        <tissue evidence="1">Whole animal</tissue>
    </source>
</reference>
<gene>
    <name evidence="1" type="ORF">DPMN_030518</name>
</gene>
<protein>
    <submittedName>
        <fullName evidence="1">Uncharacterized protein</fullName>
    </submittedName>
</protein>